<keyword evidence="1" id="KW-0732">Signal</keyword>
<dbReference type="InterPro" id="IPR010916">
    <property type="entry name" value="TonB_box_CS"/>
</dbReference>
<dbReference type="SUPFAM" id="SSF53850">
    <property type="entry name" value="Periplasmic binding protein-like II"/>
    <property type="match status" value="1"/>
</dbReference>
<evidence type="ECO:0000256" key="1">
    <source>
        <dbReference type="SAM" id="SignalP"/>
    </source>
</evidence>
<dbReference type="Pfam" id="PF01547">
    <property type="entry name" value="SBP_bac_1"/>
    <property type="match status" value="1"/>
</dbReference>
<dbReference type="InterPro" id="IPR006059">
    <property type="entry name" value="SBP"/>
</dbReference>
<name>A0A6B0YQZ5_9CHLR</name>
<reference evidence="2" key="1">
    <citation type="submission" date="2019-09" db="EMBL/GenBank/DDBJ databases">
        <title>Characterisation of the sponge microbiome using genome-centric metagenomics.</title>
        <authorList>
            <person name="Engelberts J.P."/>
            <person name="Robbins S.J."/>
            <person name="De Goeij J.M."/>
            <person name="Aranda M."/>
            <person name="Bell S.C."/>
            <person name="Webster N.S."/>
        </authorList>
    </citation>
    <scope>NUCLEOTIDE SEQUENCE</scope>
    <source>
        <strain evidence="2">SB0664_bin_27</strain>
    </source>
</reference>
<dbReference type="PROSITE" id="PS00430">
    <property type="entry name" value="TONB_DEPENDENT_REC_1"/>
    <property type="match status" value="1"/>
</dbReference>
<organism evidence="2">
    <name type="scientific">Caldilineaceae bacterium SB0664_bin_27</name>
    <dbReference type="NCBI Taxonomy" id="2605260"/>
    <lineage>
        <taxon>Bacteria</taxon>
        <taxon>Bacillati</taxon>
        <taxon>Chloroflexota</taxon>
        <taxon>Caldilineae</taxon>
        <taxon>Caldilineales</taxon>
        <taxon>Caldilineaceae</taxon>
    </lineage>
</organism>
<gene>
    <name evidence="2" type="ORF">F4Y42_07635</name>
</gene>
<dbReference type="PANTHER" id="PTHR43649">
    <property type="entry name" value="ARABINOSE-BINDING PROTEIN-RELATED"/>
    <property type="match status" value="1"/>
</dbReference>
<proteinExistence type="predicted"/>
<dbReference type="EMBL" id="VXRG01000066">
    <property type="protein sequence ID" value="MXY93303.1"/>
    <property type="molecule type" value="Genomic_DNA"/>
</dbReference>
<accession>A0A6B0YQZ5</accession>
<feature type="chain" id="PRO_5025390688" evidence="1">
    <location>
        <begin position="27"/>
        <end position="448"/>
    </location>
</feature>
<comment type="caution">
    <text evidence="2">The sequence shown here is derived from an EMBL/GenBank/DDBJ whole genome shotgun (WGS) entry which is preliminary data.</text>
</comment>
<dbReference type="Gene3D" id="3.40.190.10">
    <property type="entry name" value="Periplasmic binding protein-like II"/>
    <property type="match status" value="2"/>
</dbReference>
<dbReference type="InterPro" id="IPR050490">
    <property type="entry name" value="Bact_solute-bd_prot1"/>
</dbReference>
<sequence>MHTALKRLIPLLLMLGLLVSACAPMAGPQSGEGEPGKVQITFWQGTSESADCVIDVAVNSFNEQSDTIEVVAEKKANMMDAVRPALAAGAGPDIVPTHGPSFVAEFALADQLMPLDDLADQFGWEDLFVPWALNLGRVQGTLYSLPQELETMVLFYNKTVFEEHGWEPPTTMDELEALSAQIQEAGIIPFAGGAADAIDNNEFFFTEFVNKIAGPEKVYQALKGELSWTDPDFVTAIETLNRMFQAGYWMGSPENFLVTDFSIARAAFATGEAAMTMEGTWIYDSLVSEMFTEDSEHGNDWDWVPMPSLTGDPMFNIGTGSTQSINRNSEHPEAAAEFLTHYNSAEIQSRLLVECQYATAPIRLDPAQLEGVEPRMAHLLSEFAKASDEGNYGYTTWSFFPPKTNQVIYEEIEKVWVGDMTPEEYMAAVDEAFQEELAAGETLVIPDR</sequence>
<feature type="signal peptide" evidence="1">
    <location>
        <begin position="1"/>
        <end position="26"/>
    </location>
</feature>
<protein>
    <submittedName>
        <fullName evidence="2">Extracellular solute-binding protein</fullName>
    </submittedName>
</protein>
<dbReference type="AlphaFoldDB" id="A0A6B0YQZ5"/>
<dbReference type="PROSITE" id="PS51257">
    <property type="entry name" value="PROKAR_LIPOPROTEIN"/>
    <property type="match status" value="1"/>
</dbReference>
<evidence type="ECO:0000313" key="2">
    <source>
        <dbReference type="EMBL" id="MXY93303.1"/>
    </source>
</evidence>